<dbReference type="RefSeq" id="WP_053655728.1">
    <property type="nucleotide sequence ID" value="NZ_CP130472.1"/>
</dbReference>
<evidence type="ECO:0000313" key="2">
    <source>
        <dbReference type="EMBL" id="WLS43826.1"/>
    </source>
</evidence>
<dbReference type="AlphaFoldDB" id="A0AAJ6L1H3"/>
<dbReference type="KEGG" id="mprn:Q3V37_20750"/>
<feature type="transmembrane region" description="Helical" evidence="1">
    <location>
        <begin position="145"/>
        <end position="165"/>
    </location>
</feature>
<dbReference type="EMBL" id="CP130472">
    <property type="protein sequence ID" value="WLS43826.1"/>
    <property type="molecule type" value="Genomic_DNA"/>
</dbReference>
<protein>
    <recommendedName>
        <fullName evidence="4">ESX-1 secretion-associated protein EspA/EspE-like domain-containing protein</fullName>
    </recommendedName>
</protein>
<accession>A0AAJ6L1H3</accession>
<reference evidence="2 3" key="1">
    <citation type="submission" date="2023-07" db="EMBL/GenBank/DDBJ databases">
        <title>Micromonospora profundi TRM 95458 converts glycerol to a new osmotic compound.</title>
        <authorList>
            <person name="Lu D."/>
        </authorList>
    </citation>
    <scope>NUCLEOTIDE SEQUENCE [LARGE SCALE GENOMIC DNA]</scope>
    <source>
        <strain evidence="2 3">TRM95458</strain>
    </source>
</reference>
<evidence type="ECO:0008006" key="4">
    <source>
        <dbReference type="Google" id="ProtNLM"/>
    </source>
</evidence>
<gene>
    <name evidence="2" type="ORF">Q3V37_20750</name>
</gene>
<keyword evidence="1" id="KW-0472">Membrane</keyword>
<feature type="transmembrane region" description="Helical" evidence="1">
    <location>
        <begin position="172"/>
        <end position="191"/>
    </location>
</feature>
<evidence type="ECO:0000256" key="1">
    <source>
        <dbReference type="SAM" id="Phobius"/>
    </source>
</evidence>
<evidence type="ECO:0000313" key="3">
    <source>
        <dbReference type="Proteomes" id="UP001235874"/>
    </source>
</evidence>
<name>A0AAJ6L1H3_9ACTN</name>
<organism evidence="2 3">
    <name type="scientific">Micromonospora profundi</name>
    <dbReference type="NCBI Taxonomy" id="1420889"/>
    <lineage>
        <taxon>Bacteria</taxon>
        <taxon>Bacillati</taxon>
        <taxon>Actinomycetota</taxon>
        <taxon>Actinomycetes</taxon>
        <taxon>Micromonosporales</taxon>
        <taxon>Micromonosporaceae</taxon>
        <taxon>Micromonospora</taxon>
    </lineage>
</organism>
<keyword evidence="3" id="KW-1185">Reference proteome</keyword>
<dbReference type="Proteomes" id="UP001235874">
    <property type="component" value="Chromosome"/>
</dbReference>
<proteinExistence type="predicted"/>
<keyword evidence="1" id="KW-1133">Transmembrane helix</keyword>
<sequence length="262" mass="27407">MSFTLAQYEATMDKLSSKMTDLSDKLDKVDPTVRRAVDRWFITQGIADRLIWVGNKLLELGSAILDKIAELLKGAAAPVTFFFTASEWQGVRGLATDVSGELKPEQLGVARVWHGQAADAYIKQIKPQSDAAARIGVIADKTATALNTCAVAGLAFYVALAVILTKFIIATIAALAALGSVVFSWAGAALIVEEAAVNTGMIIAAVSTLTAVLGAQASQMVALHGEAIDASAFPGGNWPDAAPGHFSDATVTDGDADWSLQS</sequence>
<keyword evidence="1" id="KW-0812">Transmembrane</keyword>